<reference evidence="2" key="1">
    <citation type="submission" date="2016-11" db="EMBL/GenBank/DDBJ databases">
        <authorList>
            <person name="Varghese N."/>
            <person name="Submissions S."/>
        </authorList>
    </citation>
    <scope>NUCLEOTIDE SEQUENCE [LARGE SCALE GENOMIC DNA]</scope>
    <source>
        <strain evidence="2">DSM 15449</strain>
    </source>
</reference>
<dbReference type="AlphaFoldDB" id="A0A1M5S725"/>
<dbReference type="EMBL" id="FQXJ01000003">
    <property type="protein sequence ID" value="SHH34245.1"/>
    <property type="molecule type" value="Genomic_DNA"/>
</dbReference>
<proteinExistence type="predicted"/>
<evidence type="ECO:0000313" key="1">
    <source>
        <dbReference type="EMBL" id="SHH34245.1"/>
    </source>
</evidence>
<protein>
    <submittedName>
        <fullName evidence="1">Uncharacterized protein</fullName>
    </submittedName>
</protein>
<organism evidence="1 2">
    <name type="scientific">Desulfosporosinus lacus DSM 15449</name>
    <dbReference type="NCBI Taxonomy" id="1121420"/>
    <lineage>
        <taxon>Bacteria</taxon>
        <taxon>Bacillati</taxon>
        <taxon>Bacillota</taxon>
        <taxon>Clostridia</taxon>
        <taxon>Eubacteriales</taxon>
        <taxon>Desulfitobacteriaceae</taxon>
        <taxon>Desulfosporosinus</taxon>
    </lineage>
</organism>
<dbReference type="Proteomes" id="UP000183954">
    <property type="component" value="Unassembled WGS sequence"/>
</dbReference>
<evidence type="ECO:0000313" key="2">
    <source>
        <dbReference type="Proteomes" id="UP000183954"/>
    </source>
</evidence>
<dbReference type="RefSeq" id="WP_159436893.1">
    <property type="nucleotide sequence ID" value="NZ_FQXJ01000003.1"/>
</dbReference>
<accession>A0A1M5S725</accession>
<gene>
    <name evidence="1" type="ORF">SAMN02746098_00763</name>
</gene>
<name>A0A1M5S725_9FIRM</name>
<sequence length="58" mass="6472">MSKGYIKFKNILLLRSSSIFMRDNLEYMFALITFGGKFNAVNPIAIRLRGGGSLCEPA</sequence>
<keyword evidence="2" id="KW-1185">Reference proteome</keyword>